<dbReference type="EMBL" id="LR918015">
    <property type="protein sequence ID" value="CAD7255157.1"/>
    <property type="molecule type" value="Genomic_DNA"/>
</dbReference>
<protein>
    <submittedName>
        <fullName evidence="1">Uncharacterized protein</fullName>
    </submittedName>
</protein>
<evidence type="ECO:0000313" key="2">
    <source>
        <dbReference type="Proteomes" id="UP000677054"/>
    </source>
</evidence>
<name>A0A7R9AJF6_9CRUS</name>
<dbReference type="AlphaFoldDB" id="A0A7R9AJF6"/>
<reference evidence="1" key="1">
    <citation type="submission" date="2020-11" db="EMBL/GenBank/DDBJ databases">
        <authorList>
            <person name="Tran Van P."/>
        </authorList>
    </citation>
    <scope>NUCLEOTIDE SEQUENCE</scope>
</reference>
<feature type="non-terminal residue" evidence="1">
    <location>
        <position position="1"/>
    </location>
</feature>
<organism evidence="1">
    <name type="scientific">Darwinula stevensoni</name>
    <dbReference type="NCBI Taxonomy" id="69355"/>
    <lineage>
        <taxon>Eukaryota</taxon>
        <taxon>Metazoa</taxon>
        <taxon>Ecdysozoa</taxon>
        <taxon>Arthropoda</taxon>
        <taxon>Crustacea</taxon>
        <taxon>Oligostraca</taxon>
        <taxon>Ostracoda</taxon>
        <taxon>Podocopa</taxon>
        <taxon>Podocopida</taxon>
        <taxon>Darwinulocopina</taxon>
        <taxon>Darwinuloidea</taxon>
        <taxon>Darwinulidae</taxon>
        <taxon>Darwinula</taxon>
    </lineage>
</organism>
<keyword evidence="2" id="KW-1185">Reference proteome</keyword>
<sequence length="86" mass="10033">SRDLAGFKRTNKRTNKRTIKRTTIFAGLPLAPGINIRHNFERSRRLQEDLQEDIQEDLQEDHPSPVTRFYLINSIQSPILSLFLSL</sequence>
<accession>A0A7R9AJF6</accession>
<dbReference type="EMBL" id="CAJPEV010018497">
    <property type="protein sequence ID" value="CAG0907687.1"/>
    <property type="molecule type" value="Genomic_DNA"/>
</dbReference>
<proteinExistence type="predicted"/>
<dbReference type="Proteomes" id="UP000677054">
    <property type="component" value="Unassembled WGS sequence"/>
</dbReference>
<gene>
    <name evidence="1" type="ORF">DSTB1V02_LOCUS14902</name>
</gene>
<evidence type="ECO:0000313" key="1">
    <source>
        <dbReference type="EMBL" id="CAD7255157.1"/>
    </source>
</evidence>